<feature type="transmembrane region" description="Helical" evidence="1">
    <location>
        <begin position="183"/>
        <end position="207"/>
    </location>
</feature>
<dbReference type="Proteomes" id="UP000663868">
    <property type="component" value="Unassembled WGS sequence"/>
</dbReference>
<feature type="transmembrane region" description="Helical" evidence="1">
    <location>
        <begin position="49"/>
        <end position="70"/>
    </location>
</feature>
<proteinExistence type="predicted"/>
<dbReference type="Proteomes" id="UP000663860">
    <property type="component" value="Unassembled WGS sequence"/>
</dbReference>
<organism evidence="2 4">
    <name type="scientific">Adineta steineri</name>
    <dbReference type="NCBI Taxonomy" id="433720"/>
    <lineage>
        <taxon>Eukaryota</taxon>
        <taxon>Metazoa</taxon>
        <taxon>Spiralia</taxon>
        <taxon>Gnathifera</taxon>
        <taxon>Rotifera</taxon>
        <taxon>Eurotatoria</taxon>
        <taxon>Bdelloidea</taxon>
        <taxon>Adinetida</taxon>
        <taxon>Adinetidae</taxon>
        <taxon>Adineta</taxon>
    </lineage>
</organism>
<dbReference type="EMBL" id="CAJOBB010001080">
    <property type="protein sequence ID" value="CAF3804961.1"/>
    <property type="molecule type" value="Genomic_DNA"/>
</dbReference>
<keyword evidence="1" id="KW-1133">Transmembrane helix</keyword>
<feature type="transmembrane region" description="Helical" evidence="1">
    <location>
        <begin position="219"/>
        <end position="239"/>
    </location>
</feature>
<protein>
    <submittedName>
        <fullName evidence="2">Uncharacterized protein</fullName>
    </submittedName>
</protein>
<name>A0A814NQF1_9BILA</name>
<dbReference type="EMBL" id="CAJNOE010000258">
    <property type="protein sequence ID" value="CAF1096920.1"/>
    <property type="molecule type" value="Genomic_DNA"/>
</dbReference>
<evidence type="ECO:0000256" key="1">
    <source>
        <dbReference type="SAM" id="Phobius"/>
    </source>
</evidence>
<feature type="transmembrane region" description="Helical" evidence="1">
    <location>
        <begin position="118"/>
        <end position="137"/>
    </location>
</feature>
<gene>
    <name evidence="2" type="ORF">IZO911_LOCUS22819</name>
    <name evidence="3" type="ORF">KXQ929_LOCUS17271</name>
</gene>
<keyword evidence="1" id="KW-0812">Transmembrane</keyword>
<feature type="transmembrane region" description="Helical" evidence="1">
    <location>
        <begin position="20"/>
        <end position="37"/>
    </location>
</feature>
<comment type="caution">
    <text evidence="2">The sequence shown here is derived from an EMBL/GenBank/DDBJ whole genome shotgun (WGS) entry which is preliminary data.</text>
</comment>
<accession>A0A814NQF1</accession>
<dbReference type="AlphaFoldDB" id="A0A814NQF1"/>
<evidence type="ECO:0000313" key="4">
    <source>
        <dbReference type="Proteomes" id="UP000663860"/>
    </source>
</evidence>
<reference evidence="2" key="1">
    <citation type="submission" date="2021-02" db="EMBL/GenBank/DDBJ databases">
        <authorList>
            <person name="Nowell W R."/>
        </authorList>
    </citation>
    <scope>NUCLEOTIDE SEQUENCE</scope>
</reference>
<keyword evidence="1" id="KW-0472">Membrane</keyword>
<feature type="transmembrane region" description="Helical" evidence="1">
    <location>
        <begin position="90"/>
        <end position="106"/>
    </location>
</feature>
<evidence type="ECO:0000313" key="2">
    <source>
        <dbReference type="EMBL" id="CAF1096920.1"/>
    </source>
</evidence>
<feature type="transmembrane region" description="Helical" evidence="1">
    <location>
        <begin position="157"/>
        <end position="176"/>
    </location>
</feature>
<sequence>MMNLTATNYPFYSYVPSRISASIFAIIVFISLISWFVQSLHVKCRPRSIFAFVLISHLTTFIELVLRAALDVNRLNTTTLYKVTAPLISVPPRLLLFANYHCLVELRGKKPYRIFDRVIDIVVPIGGITVDILLAIANELSFKSNHLYRSFYLRQASAGFLLCLTILFYVVWYFSVSHARRQYVLPLLSVSSICVLIEAIYILGMSIPSVFFQLTQSELWFYAGHLIPIVLALISWSIFHPSRLLPPPETAVPHNEAGEELLPPPQTI</sequence>
<evidence type="ECO:0000313" key="3">
    <source>
        <dbReference type="EMBL" id="CAF3804961.1"/>
    </source>
</evidence>